<sequence length="338" mass="40253">MDRVFKLQLNCRIKVKLQKVLYHLQRTLMEFADILLTLQVGNQHLIEVNDILLEVWMPALPIVGRVSIYRSDDYEVTKELDILANVDRLIAWIIERLLTNDINLKEKNQLSLILIKLWRIILKFVDRLESIELLSIRKRELDTILLSHWKTISNFVSRVTVLELDSSDMAELHKILFCLRKIISCEMDKVELIELTKYQRGEVQKILLYLRWIASWLAWTLSGFQYKDPSDKQVIDNTLDFFSKIVSWLAEHEPILERTLYNKRELQTVLLILQHKVSHVMDILPKLKIKRKKKINKSLLNVWETVYNLVDEIPIFKLKTLRVERIRLETNTKLYIKN</sequence>
<dbReference type="AlphaFoldDB" id="A0A7I8W0W6"/>
<dbReference type="Proteomes" id="UP000549394">
    <property type="component" value="Unassembled WGS sequence"/>
</dbReference>
<organism evidence="1 2">
    <name type="scientific">Dimorphilus gyrociliatus</name>
    <dbReference type="NCBI Taxonomy" id="2664684"/>
    <lineage>
        <taxon>Eukaryota</taxon>
        <taxon>Metazoa</taxon>
        <taxon>Spiralia</taxon>
        <taxon>Lophotrochozoa</taxon>
        <taxon>Annelida</taxon>
        <taxon>Polychaeta</taxon>
        <taxon>Polychaeta incertae sedis</taxon>
        <taxon>Dinophilidae</taxon>
        <taxon>Dimorphilus</taxon>
    </lineage>
</organism>
<evidence type="ECO:0000313" key="2">
    <source>
        <dbReference type="Proteomes" id="UP000549394"/>
    </source>
</evidence>
<keyword evidence="2" id="KW-1185">Reference proteome</keyword>
<evidence type="ECO:0000313" key="1">
    <source>
        <dbReference type="EMBL" id="CAD5121473.1"/>
    </source>
</evidence>
<protein>
    <submittedName>
        <fullName evidence="1">DgyrCDS9979</fullName>
    </submittedName>
</protein>
<name>A0A7I8W0W6_9ANNE</name>
<comment type="caution">
    <text evidence="1">The sequence shown here is derived from an EMBL/GenBank/DDBJ whole genome shotgun (WGS) entry which is preliminary data.</text>
</comment>
<reference evidence="1 2" key="1">
    <citation type="submission" date="2020-08" db="EMBL/GenBank/DDBJ databases">
        <authorList>
            <person name="Hejnol A."/>
        </authorList>
    </citation>
    <scope>NUCLEOTIDE SEQUENCE [LARGE SCALE GENOMIC DNA]</scope>
</reference>
<gene>
    <name evidence="1" type="ORF">DGYR_LOCUS9422</name>
</gene>
<dbReference type="EMBL" id="CAJFCJ010000014">
    <property type="protein sequence ID" value="CAD5121473.1"/>
    <property type="molecule type" value="Genomic_DNA"/>
</dbReference>
<proteinExistence type="predicted"/>
<accession>A0A7I8W0W6</accession>